<dbReference type="Proteomes" id="UP000465306">
    <property type="component" value="Unassembled WGS sequence"/>
</dbReference>
<feature type="domain" description="Tox-PL" evidence="4">
    <location>
        <begin position="739"/>
        <end position="862"/>
    </location>
</feature>
<evidence type="ECO:0000256" key="1">
    <source>
        <dbReference type="SAM" id="MobiDB-lite"/>
    </source>
</evidence>
<protein>
    <submittedName>
        <fullName evidence="7">Glycohydrolase toxin TNT-related protein</fullName>
    </submittedName>
</protein>
<keyword evidence="8" id="KW-1185">Reference proteome</keyword>
<feature type="domain" description="Tox-PL" evidence="4">
    <location>
        <begin position="1618"/>
        <end position="1678"/>
    </location>
</feature>
<dbReference type="Pfam" id="PF06259">
    <property type="entry name" value="Abhydrolase_8"/>
    <property type="match status" value="1"/>
</dbReference>
<dbReference type="InterPro" id="IPR057746">
    <property type="entry name" value="CpnT-like_N"/>
</dbReference>
<sequence>MGIEIPGWLRWVGDLIGEPFPEGDETACRRQADRWRDYADQLERHKDGLTAATRTTLEGFISGEIHNKLDQRLKPFVDGPGSIDTIAGQLRQLAEAVDNVATEIEFAKEMFIANLVALAATLAALAASAWINWGAPVEAAAAVAVAEAAISQIIRAAVAKVAEEAVARVIAQIVTRALMSAAINAGISAGLNAGIQSQQMLQGNRRGFDSESFWNDVEGGAVSGAVMGPILRGAHDVDAGSALANRAKNFGASFVGNAGGTLAAQQALTGHMNFADAAGAGLVFGGVDGLQRPAVHPTGAPEITALTGDRPVGPVVNPEPATQHSPTPPVETTPAPAGRASEFTGPAAPNVDVPFNLGSRGQDAAPLAPSALLGTDPGIPPHTATPAGAHAGVLDAPSTGSPSAGTPAVPAGHASAAPTGHASAPSGSPPAPVARAGVAESGAASAGHPAGAPAARISDAPAGAGARDVADTLRTSTGTEPATHPVRDAGVPARDSHLPRDPQSSTSATPLRDSQPPREVPPPRDAPPVRDTQAPRDGQQPRRDGAPPRDGQVPRDGQLSARRDEHHPVIDRVSRAESASDHARDAGKKHDSGSTAEASLLEDATTVSPVVTHMSPDGGHSAARPTAPDLSRAGGPDRSSGPHDPTIRRPGSDGYHGGDDMPPPPAPGPLDPAGFDNPADHRVYGPKQLAPVEDPAHQSAVREALTNQDGSYATWADPRTHPYGELINDGGPSVAGRANNCLDTSLAALASFHGHPTVAAPRYEANRLGEAGGLARAKAWLGDGLHQYQGMSIPKQFAALHERIKQMGPGSSALVVNGWQKFDGSGKPLFKPDGTPELDGAHATVIVYPRDASGPVWWDPQQNRTFDQPPPRFVDKSAYLHFTAIAPDHFGPITPRQGGHHGATGHPGPSAGLPGSDRSEHLLRSSAVRDGLDLLADPDTGGSHGQRGGGLDETRDRFANRGRDGVSELVDRLGGGGLRRGEAERATAAGPADLSLPMEHHDPTRSGGFPEHRVSDDRGFVDQPAGTHSGSPPDHRQADAAERPAGHAVERGEGPRGPASSAESGRVAGGDHDGVLEPPVGPRDAGDLGPHSEDPGHHHVDPGDRGRHVPSHPDSEHSRGIANEALWKRIPPVRPDELRHHLGDSTFGEQRAKDNVTWWRELTGEEQRALIDTYSREIGNAEGVPAWARTEANDHQLSQLRDELHSRRGAGERLTRTDIKELARYDNIRRALDNARAELVPRGGEVHILAFDPYTFHGDGRIVVSVGHDPHHAESVSWHVPGITTTIASLPGNLTNALNHWESVRRENPSITAASIAWIGYDAPSGIGLLRTPFHGLARVGGAILHDDIAAFNAAVDAIASSGDHFRDNHIFGHSYGSTATSYAGRDGRLAGHVRSVTLLGSPGAAKQHHASDFGIGDRVFVASSSRDPVTATGGRTPASRGRFFGIGLGIDPAMRSFGAQRITAEFPRHMDTAETKATHTAYYHIDPRLGVRTESLANFGRIAAGHFDQVHVEAHRTERPLWKLGWRTDEPAQGRPLKLEPTNGEAYSVERRIWDPGWHSDHSDAGAVEHQSRVEHRPQHGAVHDNGRCAHEVTNFLSERYGRDVALQAKPGPTGVPARHLFEAWGSGSLFATYADIHDTLLHHGDGSAALLASRWSRGPQQGGHAYIAVNEGGVVHLYERVGDQFERSGWPPSWGQGAVDRTAVGYLDRRGRPIDPLDGRPDELRAAEEVGNVAGNETSDDAPAVASLQRDYNANGHTIPTDQLVHPQSGLLDHRLLDSAAVNPTRVSDALAPGVPSRHPEVQDMVANSYDPHAGLGEEAWNSHYWPTGKRDGHGNPELVWPDPDVHPQGFDTPESRTPVVLNPGQFFDRFGPGFGVFGSPTGTPFPNRGLPPHSLEAGFHRYEVLRPLPVWEGPIAPAMGQPGGGTQYYFPRPIVDLVNAGYLREIPL</sequence>
<dbReference type="InterPro" id="IPR010427">
    <property type="entry name" value="DUF1023"/>
</dbReference>
<dbReference type="SUPFAM" id="SSF53474">
    <property type="entry name" value="alpha/beta-Hydrolases"/>
    <property type="match status" value="1"/>
</dbReference>
<gene>
    <name evidence="7" type="ORF">I2456_18860</name>
    <name evidence="6" type="ORF">MKUB_50020</name>
</gene>
<feature type="compositionally biased region" description="Basic and acidic residues" evidence="1">
    <location>
        <begin position="998"/>
        <end position="1020"/>
    </location>
</feature>
<dbReference type="Proteomes" id="UP000663583">
    <property type="component" value="Chromosome"/>
</dbReference>
<feature type="compositionally biased region" description="Pro residues" evidence="1">
    <location>
        <begin position="661"/>
        <end position="670"/>
    </location>
</feature>
<feature type="compositionally biased region" description="Low complexity" evidence="1">
    <location>
        <begin position="381"/>
        <end position="392"/>
    </location>
</feature>
<feature type="compositionally biased region" description="Low complexity" evidence="1">
    <location>
        <begin position="433"/>
        <end position="455"/>
    </location>
</feature>
<feature type="domain" description="TNT" evidence="3">
    <location>
        <begin position="1864"/>
        <end position="1949"/>
    </location>
</feature>
<organism evidence="7 9">
    <name type="scientific">Mycobacterium kubicae</name>
    <dbReference type="NCBI Taxonomy" id="120959"/>
    <lineage>
        <taxon>Bacteria</taxon>
        <taxon>Bacillati</taxon>
        <taxon>Actinomycetota</taxon>
        <taxon>Actinomycetes</taxon>
        <taxon>Mycobacteriales</taxon>
        <taxon>Mycobacteriaceae</taxon>
        <taxon>Mycobacterium</taxon>
        <taxon>Mycobacterium simiae complex</taxon>
    </lineage>
</organism>
<reference evidence="6 8" key="1">
    <citation type="journal article" date="2019" name="Emerg. Microbes Infect.">
        <title>Comprehensive subspecies identification of 175 nontuberculous mycobacteria species based on 7547 genomic profiles.</title>
        <authorList>
            <person name="Matsumoto Y."/>
            <person name="Kinjo T."/>
            <person name="Motooka D."/>
            <person name="Nabeya D."/>
            <person name="Jung N."/>
            <person name="Uechi K."/>
            <person name="Horii T."/>
            <person name="Iida T."/>
            <person name="Fujita J."/>
            <person name="Nakamura S."/>
        </authorList>
    </citation>
    <scope>NUCLEOTIDE SEQUENCE [LARGE SCALE GENOMIC DNA]</scope>
    <source>
        <strain evidence="6 8">JCM 13573</strain>
    </source>
</reference>
<feature type="region of interest" description="Disordered" evidence="1">
    <location>
        <begin position="890"/>
        <end position="918"/>
    </location>
</feature>
<feature type="compositionally biased region" description="Low complexity" evidence="1">
    <location>
        <begin position="410"/>
        <end position="426"/>
    </location>
</feature>
<reference evidence="7" key="3">
    <citation type="submission" date="2020-11" db="EMBL/GenBank/DDBJ databases">
        <title>Intraspecies plasmid and genomic variation of Mycobacterium kubicae revealed by the complete genome sequences of two clinical isolates.</title>
        <authorList>
            <person name="Hendrix J.R."/>
            <person name="Epperson L.E."/>
            <person name="Honda J.R."/>
            <person name="Strong M."/>
        </authorList>
    </citation>
    <scope>NUCLEOTIDE SEQUENCE</scope>
    <source>
        <strain evidence="7">JCM 13573</strain>
    </source>
</reference>
<dbReference type="Pfam" id="PF15644">
    <property type="entry name" value="Gln_amidase"/>
    <property type="match status" value="2"/>
</dbReference>
<evidence type="ECO:0000313" key="8">
    <source>
        <dbReference type="Proteomes" id="UP000465306"/>
    </source>
</evidence>
<dbReference type="InterPro" id="IPR028908">
    <property type="entry name" value="Tox-PL_dom"/>
</dbReference>
<evidence type="ECO:0000313" key="9">
    <source>
        <dbReference type="Proteomes" id="UP000663583"/>
    </source>
</evidence>
<accession>A0AAX1J4W6</accession>
<evidence type="ECO:0000259" key="4">
    <source>
        <dbReference type="Pfam" id="PF15644"/>
    </source>
</evidence>
<feature type="compositionally biased region" description="Basic and acidic residues" evidence="1">
    <location>
        <begin position="645"/>
        <end position="659"/>
    </location>
</feature>
<dbReference type="GO" id="GO:0050135">
    <property type="term" value="F:NADP+ nucleosidase activity"/>
    <property type="evidence" value="ECO:0007669"/>
    <property type="project" value="InterPro"/>
</dbReference>
<dbReference type="EMBL" id="BLKU01000005">
    <property type="protein sequence ID" value="GFG67512.1"/>
    <property type="molecule type" value="Genomic_DNA"/>
</dbReference>
<feature type="region of interest" description="Disordered" evidence="1">
    <location>
        <begin position="295"/>
        <end position="685"/>
    </location>
</feature>
<feature type="compositionally biased region" description="Basic and acidic residues" evidence="1">
    <location>
        <begin position="561"/>
        <end position="592"/>
    </location>
</feature>
<name>A0AAX1J4W6_9MYCO</name>
<feature type="compositionally biased region" description="Basic and acidic residues" evidence="1">
    <location>
        <begin position="1033"/>
        <end position="1054"/>
    </location>
</feature>
<dbReference type="InterPro" id="IPR029058">
    <property type="entry name" value="AB_hydrolase_fold"/>
</dbReference>
<evidence type="ECO:0000259" key="5">
    <source>
        <dbReference type="Pfam" id="PF25547"/>
    </source>
</evidence>
<evidence type="ECO:0000259" key="2">
    <source>
        <dbReference type="Pfam" id="PF06259"/>
    </source>
</evidence>
<dbReference type="KEGG" id="mku:I2456_18860"/>
<feature type="domain" description="DUF1023" evidence="2">
    <location>
        <begin position="1259"/>
        <end position="1433"/>
    </location>
</feature>
<proteinExistence type="predicted"/>
<dbReference type="RefSeq" id="WP_085074794.1">
    <property type="nucleotide sequence ID" value="NZ_BLKU01000005.1"/>
</dbReference>
<feature type="compositionally biased region" description="Basic and acidic residues" evidence="1">
    <location>
        <begin position="950"/>
        <end position="971"/>
    </location>
</feature>
<evidence type="ECO:0000313" key="7">
    <source>
        <dbReference type="EMBL" id="QPI36528.1"/>
    </source>
</evidence>
<reference evidence="6" key="2">
    <citation type="submission" date="2020-02" db="EMBL/GenBank/DDBJ databases">
        <authorList>
            <person name="Matsumoto Y."/>
            <person name="Kinjo T."/>
            <person name="Motooka D."/>
            <person name="Nabeya D."/>
            <person name="Jung N."/>
            <person name="Uechi K."/>
            <person name="Horii T."/>
            <person name="Iida T."/>
            <person name="Fujita J."/>
            <person name="Nakamura S."/>
        </authorList>
    </citation>
    <scope>NUCLEOTIDE SEQUENCE</scope>
    <source>
        <strain evidence="6">JCM 13573</strain>
    </source>
</reference>
<evidence type="ECO:0000259" key="3">
    <source>
        <dbReference type="Pfam" id="PF14021"/>
    </source>
</evidence>
<dbReference type="Pfam" id="PF25547">
    <property type="entry name" value="WXG100_2"/>
    <property type="match status" value="1"/>
</dbReference>
<dbReference type="PANTHER" id="PTHR42059:SF1">
    <property type="entry name" value="TNT DOMAIN-CONTAINING PROTEIN"/>
    <property type="match status" value="1"/>
</dbReference>
<dbReference type="EMBL" id="CP065047">
    <property type="protein sequence ID" value="QPI36528.1"/>
    <property type="molecule type" value="Genomic_DNA"/>
</dbReference>
<dbReference type="PANTHER" id="PTHR42059">
    <property type="entry name" value="TNT DOMAIN-CONTAINING PROTEIN"/>
    <property type="match status" value="1"/>
</dbReference>
<feature type="region of interest" description="Disordered" evidence="1">
    <location>
        <begin position="933"/>
        <end position="1124"/>
    </location>
</feature>
<feature type="domain" description="Outer membrane channel protein CpnT-like N-terminal" evidence="5">
    <location>
        <begin position="9"/>
        <end position="147"/>
    </location>
</feature>
<dbReference type="InterPro" id="IPR053024">
    <property type="entry name" value="Fungal_surface_NADase"/>
</dbReference>
<dbReference type="Pfam" id="PF14021">
    <property type="entry name" value="TNT"/>
    <property type="match status" value="1"/>
</dbReference>
<dbReference type="InterPro" id="IPR025331">
    <property type="entry name" value="TNT"/>
</dbReference>
<feature type="compositionally biased region" description="Basic and acidic residues" evidence="1">
    <location>
        <begin position="1084"/>
        <end position="1119"/>
    </location>
</feature>
<evidence type="ECO:0000313" key="6">
    <source>
        <dbReference type="EMBL" id="GFG67512.1"/>
    </source>
</evidence>